<evidence type="ECO:0000313" key="4">
    <source>
        <dbReference type="Proteomes" id="UP000332933"/>
    </source>
</evidence>
<reference evidence="2" key="2">
    <citation type="submission" date="2019-06" db="EMBL/GenBank/DDBJ databases">
        <title>Genomics analysis of Aphanomyces spp. identifies a new class of oomycete effector associated with host adaptation.</title>
        <authorList>
            <person name="Gaulin E."/>
        </authorList>
    </citation>
    <scope>NUCLEOTIDE SEQUENCE</scope>
    <source>
        <strain evidence="2">CBS 578.67</strain>
    </source>
</reference>
<keyword evidence="1" id="KW-0472">Membrane</keyword>
<name>A0A485KWT6_9STRA</name>
<evidence type="ECO:0000256" key="1">
    <source>
        <dbReference type="SAM" id="Phobius"/>
    </source>
</evidence>
<keyword evidence="1" id="KW-1133">Transmembrane helix</keyword>
<gene>
    <name evidence="3" type="primary">Aste57867_12910</name>
    <name evidence="2" type="ORF">As57867_012862</name>
    <name evidence="3" type="ORF">ASTE57867_12910</name>
</gene>
<feature type="transmembrane region" description="Helical" evidence="1">
    <location>
        <begin position="72"/>
        <end position="93"/>
    </location>
</feature>
<keyword evidence="4" id="KW-1185">Reference proteome</keyword>
<feature type="transmembrane region" description="Helical" evidence="1">
    <location>
        <begin position="99"/>
        <end position="119"/>
    </location>
</feature>
<evidence type="ECO:0000313" key="2">
    <source>
        <dbReference type="EMBL" id="KAF0696351.1"/>
    </source>
</evidence>
<proteinExistence type="predicted"/>
<evidence type="ECO:0000313" key="3">
    <source>
        <dbReference type="EMBL" id="VFT89757.1"/>
    </source>
</evidence>
<accession>A0A485KWT6</accession>
<dbReference type="EMBL" id="CAADRA010005429">
    <property type="protein sequence ID" value="VFT89757.1"/>
    <property type="molecule type" value="Genomic_DNA"/>
</dbReference>
<feature type="transmembrane region" description="Helical" evidence="1">
    <location>
        <begin position="48"/>
        <end position="65"/>
    </location>
</feature>
<dbReference type="Proteomes" id="UP000332933">
    <property type="component" value="Unassembled WGS sequence"/>
</dbReference>
<feature type="transmembrane region" description="Helical" evidence="1">
    <location>
        <begin position="12"/>
        <end position="28"/>
    </location>
</feature>
<dbReference type="EMBL" id="VJMH01005408">
    <property type="protein sequence ID" value="KAF0696351.1"/>
    <property type="molecule type" value="Genomic_DNA"/>
</dbReference>
<reference evidence="3 4" key="1">
    <citation type="submission" date="2019-03" db="EMBL/GenBank/DDBJ databases">
        <authorList>
            <person name="Gaulin E."/>
            <person name="Dumas B."/>
        </authorList>
    </citation>
    <scope>NUCLEOTIDE SEQUENCE [LARGE SCALE GENOMIC DNA]</scope>
    <source>
        <strain evidence="3">CBS 568.67</strain>
    </source>
</reference>
<dbReference type="AlphaFoldDB" id="A0A485KWT6"/>
<organism evidence="3 4">
    <name type="scientific">Aphanomyces stellatus</name>
    <dbReference type="NCBI Taxonomy" id="120398"/>
    <lineage>
        <taxon>Eukaryota</taxon>
        <taxon>Sar</taxon>
        <taxon>Stramenopiles</taxon>
        <taxon>Oomycota</taxon>
        <taxon>Saprolegniomycetes</taxon>
        <taxon>Saprolegniales</taxon>
        <taxon>Verrucalvaceae</taxon>
        <taxon>Aphanomyces</taxon>
    </lineage>
</organism>
<keyword evidence="1" id="KW-0812">Transmembrane</keyword>
<dbReference type="OrthoDB" id="75951at2759"/>
<sequence>MAISASKVHQFAMAVCGLLCTIAAIWGFVNDSYGGSLQGDVARISMRIYQIVLSLILLLTMAFGVKQPLKWFGLLESYVGSGLYVIFLAFFTLGLGNTFGLYSTIIILVIGVLSICYGLSGKD</sequence>
<protein>
    <submittedName>
        <fullName evidence="3">Aste57867_12910 protein</fullName>
    </submittedName>
</protein>